<dbReference type="AlphaFoldDB" id="A0A315ZAM1"/>
<evidence type="ECO:0000256" key="1">
    <source>
        <dbReference type="SAM" id="SignalP"/>
    </source>
</evidence>
<dbReference type="EMBL" id="QGDO01000002">
    <property type="protein sequence ID" value="PWJ42625.1"/>
    <property type="molecule type" value="Genomic_DNA"/>
</dbReference>
<accession>A0A315ZAM1</accession>
<dbReference type="Proteomes" id="UP000245535">
    <property type="component" value="Unassembled WGS sequence"/>
</dbReference>
<reference evidence="2 3" key="1">
    <citation type="submission" date="2018-03" db="EMBL/GenBank/DDBJ databases">
        <title>Genomic Encyclopedia of Archaeal and Bacterial Type Strains, Phase II (KMG-II): from individual species to whole genera.</title>
        <authorList>
            <person name="Goeker M."/>
        </authorList>
    </citation>
    <scope>NUCLEOTIDE SEQUENCE [LARGE SCALE GENOMIC DNA]</scope>
    <source>
        <strain evidence="2 3">DSM 28229</strain>
    </source>
</reference>
<evidence type="ECO:0000313" key="3">
    <source>
        <dbReference type="Proteomes" id="UP000245535"/>
    </source>
</evidence>
<proteinExistence type="predicted"/>
<evidence type="ECO:0008006" key="4">
    <source>
        <dbReference type="Google" id="ProtNLM"/>
    </source>
</evidence>
<feature type="signal peptide" evidence="1">
    <location>
        <begin position="1"/>
        <end position="18"/>
    </location>
</feature>
<dbReference type="RefSeq" id="WP_109616761.1">
    <property type="nucleotide sequence ID" value="NZ_QGDO01000002.1"/>
</dbReference>
<name>A0A315ZAM1_SEDFL</name>
<gene>
    <name evidence="2" type="ORF">BC781_102169</name>
</gene>
<feature type="chain" id="PRO_5016288789" description="Heme-binding HmuY-like protein" evidence="1">
    <location>
        <begin position="19"/>
        <end position="226"/>
    </location>
</feature>
<dbReference type="PROSITE" id="PS51257">
    <property type="entry name" value="PROKAR_LIPOPROTEIN"/>
    <property type="match status" value="1"/>
</dbReference>
<evidence type="ECO:0000313" key="2">
    <source>
        <dbReference type="EMBL" id="PWJ42625.1"/>
    </source>
</evidence>
<keyword evidence="3" id="KW-1185">Reference proteome</keyword>
<keyword evidence="1" id="KW-0732">Signal</keyword>
<sequence>MKNLSLYTLLALLVGLFACDPLSEYSDAVDKIKEEEADWYLFIEGKTAISGSEYTEDAPYTLTEDDYALDSLASKYNNFSASVPVDEHLPNTLGNFYGSQSAGMWVEYDFYTGSATVQDTSLAVYDLDNRTWTIVPNFVIVETEASDLAIEYTLTPADYAAVEGTGYNNFNMYDNSRESAVQKIVEALKINFLLEMEEGQIYKVNFATYPSPSDKISSPLYFEVTL</sequence>
<comment type="caution">
    <text evidence="2">The sequence shown here is derived from an EMBL/GenBank/DDBJ whole genome shotgun (WGS) entry which is preliminary data.</text>
</comment>
<dbReference type="OrthoDB" id="1013052at2"/>
<organism evidence="2 3">
    <name type="scientific">Sediminitomix flava</name>
    <dbReference type="NCBI Taxonomy" id="379075"/>
    <lineage>
        <taxon>Bacteria</taxon>
        <taxon>Pseudomonadati</taxon>
        <taxon>Bacteroidota</taxon>
        <taxon>Cytophagia</taxon>
        <taxon>Cytophagales</taxon>
        <taxon>Flammeovirgaceae</taxon>
        <taxon>Sediminitomix</taxon>
    </lineage>
</organism>
<protein>
    <recommendedName>
        <fullName evidence="4">Heme-binding HmuY-like protein</fullName>
    </recommendedName>
</protein>